<name>A0A0G0PWJ2_UNCC2</name>
<sequence length="233" mass="25806">MRELSEMLNMPMPIAFTPKSSVGETAFLSGFGFALYGVQNEAGMSYQTRGALTRKLKTKLGQLTRRTSRPTGVYLTWMIGIYDWIDACCKLKVPIVVISPPIDTETVFSGIDRIKAQSPETTIIVYTKDWLDFGRLQEAGVKTIIFNVSPDSLAKILPDLRDNFSGFETLCLTAPDECIMAGIAAFGANGFLFDESIIDMLDEDDDPISKLEKGMQGVYHMLCDGKHTKIGCY</sequence>
<dbReference type="EMBL" id="LBVV01000016">
    <property type="protein sequence ID" value="KKQ93706.1"/>
    <property type="molecule type" value="Genomic_DNA"/>
</dbReference>
<dbReference type="STRING" id="1618345.UT18_C0016G0002"/>
<protein>
    <submittedName>
        <fullName evidence="1">Uncharacterized protein</fullName>
    </submittedName>
</protein>
<organism evidence="1 2">
    <name type="scientific">candidate division CPR2 bacterium GW2011_GWC2_39_10</name>
    <dbReference type="NCBI Taxonomy" id="1618345"/>
    <lineage>
        <taxon>Bacteria</taxon>
        <taxon>Bacteria division CPR2</taxon>
    </lineage>
</organism>
<gene>
    <name evidence="1" type="ORF">UT18_C0016G0002</name>
</gene>
<dbReference type="AlphaFoldDB" id="A0A0G0PWJ2"/>
<comment type="caution">
    <text evidence="1">The sequence shown here is derived from an EMBL/GenBank/DDBJ whole genome shotgun (WGS) entry which is preliminary data.</text>
</comment>
<evidence type="ECO:0000313" key="2">
    <source>
        <dbReference type="Proteomes" id="UP000034207"/>
    </source>
</evidence>
<evidence type="ECO:0000313" key="1">
    <source>
        <dbReference type="EMBL" id="KKQ93706.1"/>
    </source>
</evidence>
<reference evidence="1 2" key="1">
    <citation type="journal article" date="2015" name="Nature">
        <title>rRNA introns, odd ribosomes, and small enigmatic genomes across a large radiation of phyla.</title>
        <authorList>
            <person name="Brown C.T."/>
            <person name="Hug L.A."/>
            <person name="Thomas B.C."/>
            <person name="Sharon I."/>
            <person name="Castelle C.J."/>
            <person name="Singh A."/>
            <person name="Wilkins M.J."/>
            <person name="Williams K.H."/>
            <person name="Banfield J.F."/>
        </authorList>
    </citation>
    <scope>NUCLEOTIDE SEQUENCE [LARGE SCALE GENOMIC DNA]</scope>
</reference>
<proteinExistence type="predicted"/>
<dbReference type="Proteomes" id="UP000034207">
    <property type="component" value="Unassembled WGS sequence"/>
</dbReference>
<accession>A0A0G0PWJ2</accession>